<dbReference type="AlphaFoldDB" id="A0A8J5JV76"/>
<dbReference type="Proteomes" id="UP000747542">
    <property type="component" value="Unassembled WGS sequence"/>
</dbReference>
<protein>
    <submittedName>
        <fullName evidence="1">Ionotropic receptor 93a-like 16</fullName>
    </submittedName>
</protein>
<proteinExistence type="predicted"/>
<dbReference type="Gene3D" id="3.40.190.10">
    <property type="entry name" value="Periplasmic binding protein-like II"/>
    <property type="match status" value="2"/>
</dbReference>
<feature type="non-terminal residue" evidence="1">
    <location>
        <position position="1"/>
    </location>
</feature>
<comment type="caution">
    <text evidence="1">The sequence shown here is derived from an EMBL/GenBank/DDBJ whole genome shotgun (WGS) entry which is preliminary data.</text>
</comment>
<gene>
    <name evidence="1" type="primary">Ir93a-L16</name>
    <name evidence="1" type="ORF">Hamer_G007912</name>
</gene>
<sequence>MLTTLVLTRSYAGNLMSLLAVRHIPQPYQSLRDVLDDPSVTMIWEANTKYVKYFRSVESGIFSEVAESEKRGLVKYTTPSHFVIDTDTLVRRGDHVFISEVLTIEVIMNYYFSQVGRCDFYWSKESFLVTIYALIAQKDSPIITAFNARMRQILDYGLLDQWYYTILRNSTACTHAPDKITISTSISLNNIWV</sequence>
<evidence type="ECO:0000313" key="1">
    <source>
        <dbReference type="EMBL" id="KAG7162385.1"/>
    </source>
</evidence>
<dbReference type="SUPFAM" id="SSF53850">
    <property type="entry name" value="Periplasmic binding protein-like II"/>
    <property type="match status" value="1"/>
</dbReference>
<keyword evidence="1" id="KW-0675">Receptor</keyword>
<organism evidence="1 2">
    <name type="scientific">Homarus americanus</name>
    <name type="common">American lobster</name>
    <dbReference type="NCBI Taxonomy" id="6706"/>
    <lineage>
        <taxon>Eukaryota</taxon>
        <taxon>Metazoa</taxon>
        <taxon>Ecdysozoa</taxon>
        <taxon>Arthropoda</taxon>
        <taxon>Crustacea</taxon>
        <taxon>Multicrustacea</taxon>
        <taxon>Malacostraca</taxon>
        <taxon>Eumalacostraca</taxon>
        <taxon>Eucarida</taxon>
        <taxon>Decapoda</taxon>
        <taxon>Pleocyemata</taxon>
        <taxon>Astacidea</taxon>
        <taxon>Nephropoidea</taxon>
        <taxon>Nephropidae</taxon>
        <taxon>Homarus</taxon>
    </lineage>
</organism>
<reference evidence="1" key="1">
    <citation type="journal article" date="2021" name="Sci. Adv.">
        <title>The American lobster genome reveals insights on longevity, neural, and immune adaptations.</title>
        <authorList>
            <person name="Polinski J.M."/>
            <person name="Zimin A.V."/>
            <person name="Clark K.F."/>
            <person name="Kohn A.B."/>
            <person name="Sadowski N."/>
            <person name="Timp W."/>
            <person name="Ptitsyn A."/>
            <person name="Khanna P."/>
            <person name="Romanova D.Y."/>
            <person name="Williams P."/>
            <person name="Greenwood S.J."/>
            <person name="Moroz L.L."/>
            <person name="Walt D.R."/>
            <person name="Bodnar A.G."/>
        </authorList>
    </citation>
    <scope>NUCLEOTIDE SEQUENCE</scope>
    <source>
        <strain evidence="1">GMGI-L3</strain>
    </source>
</reference>
<keyword evidence="2" id="KW-1185">Reference proteome</keyword>
<evidence type="ECO:0000313" key="2">
    <source>
        <dbReference type="Proteomes" id="UP000747542"/>
    </source>
</evidence>
<dbReference type="EMBL" id="JAHLQT010027705">
    <property type="protein sequence ID" value="KAG7162385.1"/>
    <property type="molecule type" value="Genomic_DNA"/>
</dbReference>
<name>A0A8J5JV76_HOMAM</name>
<accession>A0A8J5JV76</accession>